<organism evidence="2 3">
    <name type="scientific">Patella caerulea</name>
    <name type="common">Rayed Mediterranean limpet</name>
    <dbReference type="NCBI Taxonomy" id="87958"/>
    <lineage>
        <taxon>Eukaryota</taxon>
        <taxon>Metazoa</taxon>
        <taxon>Spiralia</taxon>
        <taxon>Lophotrochozoa</taxon>
        <taxon>Mollusca</taxon>
        <taxon>Gastropoda</taxon>
        <taxon>Patellogastropoda</taxon>
        <taxon>Patelloidea</taxon>
        <taxon>Patellidae</taxon>
        <taxon>Patella</taxon>
    </lineage>
</organism>
<keyword evidence="3" id="KW-1185">Reference proteome</keyword>
<proteinExistence type="predicted"/>
<comment type="caution">
    <text evidence="2">The sequence shown here is derived from an EMBL/GenBank/DDBJ whole genome shotgun (WGS) entry which is preliminary data.</text>
</comment>
<evidence type="ECO:0000259" key="1">
    <source>
        <dbReference type="PROSITE" id="PS50209"/>
    </source>
</evidence>
<gene>
    <name evidence="2" type="ORF">SNE40_021863</name>
</gene>
<dbReference type="CDD" id="cd01671">
    <property type="entry name" value="CARD"/>
    <property type="match status" value="1"/>
</dbReference>
<name>A0AAN8G593_PATCE</name>
<feature type="domain" description="CARD" evidence="1">
    <location>
        <begin position="8"/>
        <end position="91"/>
    </location>
</feature>
<dbReference type="GO" id="GO:0042981">
    <property type="term" value="P:regulation of apoptotic process"/>
    <property type="evidence" value="ECO:0007669"/>
    <property type="project" value="InterPro"/>
</dbReference>
<dbReference type="AlphaFoldDB" id="A0AAN8G593"/>
<dbReference type="Gene3D" id="1.10.533.10">
    <property type="entry name" value="Death Domain, Fas"/>
    <property type="match status" value="1"/>
</dbReference>
<accession>A0AAN8G593</accession>
<dbReference type="Pfam" id="PF00619">
    <property type="entry name" value="CARD"/>
    <property type="match status" value="1"/>
</dbReference>
<dbReference type="SUPFAM" id="SSF47986">
    <property type="entry name" value="DEATH domain"/>
    <property type="match status" value="1"/>
</dbReference>
<dbReference type="InterPro" id="IPR001315">
    <property type="entry name" value="CARD"/>
</dbReference>
<evidence type="ECO:0000313" key="3">
    <source>
        <dbReference type="Proteomes" id="UP001347796"/>
    </source>
</evidence>
<evidence type="ECO:0000313" key="2">
    <source>
        <dbReference type="EMBL" id="KAK6167941.1"/>
    </source>
</evidence>
<dbReference type="Proteomes" id="UP001347796">
    <property type="component" value="Unassembled WGS sequence"/>
</dbReference>
<sequence length="106" mass="12272">MPCIKGRLPDKQYNKIRSNYKYLEAEIKHDPMGLARSLFQYHVFDDDDLEKIKREERRHDGGKTEAAAKLLDILLNCGSMAYENFIKALDDNGYLNALLRLEPGKI</sequence>
<protein>
    <recommendedName>
        <fullName evidence="1">CARD domain-containing protein</fullName>
    </recommendedName>
</protein>
<dbReference type="EMBL" id="JAZGQO010000018">
    <property type="protein sequence ID" value="KAK6167941.1"/>
    <property type="molecule type" value="Genomic_DNA"/>
</dbReference>
<reference evidence="2 3" key="1">
    <citation type="submission" date="2024-01" db="EMBL/GenBank/DDBJ databases">
        <title>The genome of the rayed Mediterranean limpet Patella caerulea (Linnaeus, 1758).</title>
        <authorList>
            <person name="Anh-Thu Weber A."/>
            <person name="Halstead-Nussloch G."/>
        </authorList>
    </citation>
    <scope>NUCLEOTIDE SEQUENCE [LARGE SCALE GENOMIC DNA]</scope>
    <source>
        <strain evidence="2">AATW-2023a</strain>
        <tissue evidence="2">Whole specimen</tissue>
    </source>
</reference>
<dbReference type="InterPro" id="IPR011029">
    <property type="entry name" value="DEATH-like_dom_sf"/>
</dbReference>
<dbReference type="PROSITE" id="PS50209">
    <property type="entry name" value="CARD"/>
    <property type="match status" value="1"/>
</dbReference>